<keyword evidence="5 7" id="KW-1133">Transmembrane helix</keyword>
<comment type="subcellular location">
    <subcellularLocation>
        <location evidence="1">Membrane</location>
        <topology evidence="1">Multi-pass membrane protein</topology>
    </subcellularLocation>
</comment>
<evidence type="ECO:0000256" key="6">
    <source>
        <dbReference type="ARBA" id="ARBA00023136"/>
    </source>
</evidence>
<feature type="transmembrane region" description="Helical" evidence="7">
    <location>
        <begin position="133"/>
        <end position="151"/>
    </location>
</feature>
<evidence type="ECO:0000313" key="8">
    <source>
        <dbReference type="EMBL" id="CAK0789289.1"/>
    </source>
</evidence>
<protein>
    <recommendedName>
        <fullName evidence="10">Solute carrier family 40 protein</fullName>
    </recommendedName>
</protein>
<feature type="transmembrane region" description="Helical" evidence="7">
    <location>
        <begin position="205"/>
        <end position="225"/>
    </location>
</feature>
<organism evidence="8 9">
    <name type="scientific">Prorocentrum cordatum</name>
    <dbReference type="NCBI Taxonomy" id="2364126"/>
    <lineage>
        <taxon>Eukaryota</taxon>
        <taxon>Sar</taxon>
        <taxon>Alveolata</taxon>
        <taxon>Dinophyceae</taxon>
        <taxon>Prorocentrales</taxon>
        <taxon>Prorocentraceae</taxon>
        <taxon>Prorocentrum</taxon>
    </lineage>
</organism>
<evidence type="ECO:0000256" key="3">
    <source>
        <dbReference type="ARBA" id="ARBA00022448"/>
    </source>
</evidence>
<keyword evidence="6 7" id="KW-0472">Membrane</keyword>
<keyword evidence="3" id="KW-0813">Transport</keyword>
<name>A0ABN9P968_9DINO</name>
<sequence>MGSMRRQASSSSSCTVTVESDSDVDVESLGGGEAACRNSARTMALVFFVLGAGLELPYQALILAVDFFKDHYDGGIVYSVTVAFDPTALLTLVLLMKGLDAWLCSRHLRCAVVFVFEAFLLMCIHALPRFKLIALPATLACVSAIGVGTALQHFSVFGFAAESYPRCVASLSSGLNFSGVIASFIRLATKLLDTGHFGHDIDLEGAYFGFTAMWCLACAAIVFGISPPLDAWSCCCLQEDNDSTVQQLSRVRASWTRSGGTSG</sequence>
<accession>A0ABN9P968</accession>
<dbReference type="PANTHER" id="PTHR10332">
    <property type="entry name" value="EQUILIBRATIVE NUCLEOSIDE TRANSPORTER"/>
    <property type="match status" value="1"/>
</dbReference>
<keyword evidence="4 7" id="KW-0812">Transmembrane</keyword>
<keyword evidence="9" id="KW-1185">Reference proteome</keyword>
<feature type="transmembrane region" description="Helical" evidence="7">
    <location>
        <begin position="163"/>
        <end position="185"/>
    </location>
</feature>
<evidence type="ECO:0000313" key="9">
    <source>
        <dbReference type="Proteomes" id="UP001189429"/>
    </source>
</evidence>
<reference evidence="8" key="1">
    <citation type="submission" date="2023-10" db="EMBL/GenBank/DDBJ databases">
        <authorList>
            <person name="Chen Y."/>
            <person name="Shah S."/>
            <person name="Dougan E. K."/>
            <person name="Thang M."/>
            <person name="Chan C."/>
        </authorList>
    </citation>
    <scope>NUCLEOTIDE SEQUENCE [LARGE SCALE GENOMIC DNA]</scope>
</reference>
<dbReference type="PANTHER" id="PTHR10332:SF10">
    <property type="entry name" value="EQUILIBRATIVE NUCLEOSIDE TRANSPORTER 4"/>
    <property type="match status" value="1"/>
</dbReference>
<dbReference type="InterPro" id="IPR002259">
    <property type="entry name" value="Eqnu_transpt"/>
</dbReference>
<evidence type="ECO:0000256" key="1">
    <source>
        <dbReference type="ARBA" id="ARBA00004141"/>
    </source>
</evidence>
<evidence type="ECO:0000256" key="2">
    <source>
        <dbReference type="ARBA" id="ARBA00007965"/>
    </source>
</evidence>
<feature type="transmembrane region" description="Helical" evidence="7">
    <location>
        <begin position="44"/>
        <end position="64"/>
    </location>
</feature>
<evidence type="ECO:0000256" key="4">
    <source>
        <dbReference type="ARBA" id="ARBA00022692"/>
    </source>
</evidence>
<evidence type="ECO:0008006" key="10">
    <source>
        <dbReference type="Google" id="ProtNLM"/>
    </source>
</evidence>
<comment type="caution">
    <text evidence="8">The sequence shown here is derived from an EMBL/GenBank/DDBJ whole genome shotgun (WGS) entry which is preliminary data.</text>
</comment>
<feature type="transmembrane region" description="Helical" evidence="7">
    <location>
        <begin position="76"/>
        <end position="96"/>
    </location>
</feature>
<comment type="similarity">
    <text evidence="2">Belongs to the SLC29A/ENT transporter (TC 2.A.57) family.</text>
</comment>
<proteinExistence type="inferred from homology"/>
<gene>
    <name evidence="8" type="ORF">PCOR1329_LOCUS911</name>
</gene>
<evidence type="ECO:0000256" key="5">
    <source>
        <dbReference type="ARBA" id="ARBA00022989"/>
    </source>
</evidence>
<feature type="transmembrane region" description="Helical" evidence="7">
    <location>
        <begin position="108"/>
        <end position="127"/>
    </location>
</feature>
<dbReference type="EMBL" id="CAUYUJ010000214">
    <property type="protein sequence ID" value="CAK0789289.1"/>
    <property type="molecule type" value="Genomic_DNA"/>
</dbReference>
<evidence type="ECO:0000256" key="7">
    <source>
        <dbReference type="SAM" id="Phobius"/>
    </source>
</evidence>
<dbReference type="Proteomes" id="UP001189429">
    <property type="component" value="Unassembled WGS sequence"/>
</dbReference>